<dbReference type="Proteomes" id="UP000031443">
    <property type="component" value="Unassembled WGS sequence"/>
</dbReference>
<protein>
    <submittedName>
        <fullName evidence="1">Serine/threonine-protein kinase ULK4</fullName>
    </submittedName>
</protein>
<dbReference type="EMBL" id="KB544907">
    <property type="protein sequence ID" value="EMP31604.1"/>
    <property type="molecule type" value="Genomic_DNA"/>
</dbReference>
<keyword evidence="1" id="KW-0808">Transferase</keyword>
<dbReference type="PANTHER" id="PTHR46240:SF1">
    <property type="entry name" value="SERINE_THREONINE-PROTEIN KINASE ULK4"/>
    <property type="match status" value="1"/>
</dbReference>
<evidence type="ECO:0000313" key="2">
    <source>
        <dbReference type="Proteomes" id="UP000031443"/>
    </source>
</evidence>
<dbReference type="InterPro" id="IPR045906">
    <property type="entry name" value="ULK4"/>
</dbReference>
<dbReference type="AlphaFoldDB" id="M7B3D8"/>
<evidence type="ECO:0000313" key="1">
    <source>
        <dbReference type="EMBL" id="EMP31604.1"/>
    </source>
</evidence>
<dbReference type="PANTHER" id="PTHR46240">
    <property type="entry name" value="SER/THR PROTEIN KINASE ULK4"/>
    <property type="match status" value="1"/>
</dbReference>
<reference evidence="2" key="1">
    <citation type="journal article" date="2013" name="Nat. Genet.">
        <title>The draft genomes of soft-shell turtle and green sea turtle yield insights into the development and evolution of the turtle-specific body plan.</title>
        <authorList>
            <person name="Wang Z."/>
            <person name="Pascual-Anaya J."/>
            <person name="Zadissa A."/>
            <person name="Li W."/>
            <person name="Niimura Y."/>
            <person name="Huang Z."/>
            <person name="Li C."/>
            <person name="White S."/>
            <person name="Xiong Z."/>
            <person name="Fang D."/>
            <person name="Wang B."/>
            <person name="Ming Y."/>
            <person name="Chen Y."/>
            <person name="Zheng Y."/>
            <person name="Kuraku S."/>
            <person name="Pignatelli M."/>
            <person name="Herrero J."/>
            <person name="Beal K."/>
            <person name="Nozawa M."/>
            <person name="Li Q."/>
            <person name="Wang J."/>
            <person name="Zhang H."/>
            <person name="Yu L."/>
            <person name="Shigenobu S."/>
            <person name="Wang J."/>
            <person name="Liu J."/>
            <person name="Flicek P."/>
            <person name="Searle S."/>
            <person name="Wang J."/>
            <person name="Kuratani S."/>
            <person name="Yin Y."/>
            <person name="Aken B."/>
            <person name="Zhang G."/>
            <person name="Irie N."/>
        </authorList>
    </citation>
    <scope>NUCLEOTIDE SEQUENCE [LARGE SCALE GENOMIC DNA]</scope>
</reference>
<sequence length="123" mass="14008">MESKMKELIYTESDLFVTPILDNPKIMKQAPVRFDLKMLHIPAHSGENHDILHRRAKIARVIALLALHTTELKENVPVTEVPSSGRTIQNIVHNHFIIIYNNYLDIAFCDVCLSSEKDENSTG</sequence>
<dbReference type="GO" id="GO:0016301">
    <property type="term" value="F:kinase activity"/>
    <property type="evidence" value="ECO:0007669"/>
    <property type="project" value="UniProtKB-KW"/>
</dbReference>
<proteinExistence type="predicted"/>
<accession>M7B3D8</accession>
<keyword evidence="2" id="KW-1185">Reference proteome</keyword>
<name>M7B3D8_CHEMY</name>
<dbReference type="STRING" id="8469.M7B3D8"/>
<gene>
    <name evidence="1" type="ORF">UY3_11315</name>
</gene>
<organism evidence="1 2">
    <name type="scientific">Chelonia mydas</name>
    <name type="common">Green sea-turtle</name>
    <name type="synonym">Chelonia agassizi</name>
    <dbReference type="NCBI Taxonomy" id="8469"/>
    <lineage>
        <taxon>Eukaryota</taxon>
        <taxon>Metazoa</taxon>
        <taxon>Chordata</taxon>
        <taxon>Craniata</taxon>
        <taxon>Vertebrata</taxon>
        <taxon>Euteleostomi</taxon>
        <taxon>Archelosauria</taxon>
        <taxon>Testudinata</taxon>
        <taxon>Testudines</taxon>
        <taxon>Cryptodira</taxon>
        <taxon>Durocryptodira</taxon>
        <taxon>Americhelydia</taxon>
        <taxon>Chelonioidea</taxon>
        <taxon>Cheloniidae</taxon>
        <taxon>Chelonia</taxon>
    </lineage>
</organism>
<keyword evidence="1" id="KW-0418">Kinase</keyword>